<keyword evidence="5 8" id="KW-0460">Magnesium</keyword>
<name>A0ABN5PSK3_9ACTO</name>
<feature type="region of interest" description="Disordered" evidence="9">
    <location>
        <begin position="1"/>
        <end position="24"/>
    </location>
</feature>
<sequence>MSHPTPPEVPPVPQPPPGGPVLGVGVDLVHVPGLAEQLDSPGTAFATRAFSPRERREARRRAQARGAGGQGEVQHLAARWAAKEAFVKAWSQALALHAHSSDGAHGTPGGVAPVIAPERLDWQEVEVATDRWGRPWLRLSGELAQAVETSLGRGRSRPEHWPVSLSHDGDYAASVVLAVG</sequence>
<comment type="similarity">
    <text evidence="8">Belongs to the P-Pant transferase superfamily. AcpS family.</text>
</comment>
<evidence type="ECO:0000259" key="10">
    <source>
        <dbReference type="Pfam" id="PF01648"/>
    </source>
</evidence>
<evidence type="ECO:0000256" key="9">
    <source>
        <dbReference type="SAM" id="MobiDB-lite"/>
    </source>
</evidence>
<dbReference type="InterPro" id="IPR002582">
    <property type="entry name" value="ACPS"/>
</dbReference>
<dbReference type="Gene3D" id="3.90.470.20">
    <property type="entry name" value="4'-phosphopantetheinyl transferase domain"/>
    <property type="match status" value="1"/>
</dbReference>
<comment type="function">
    <text evidence="8">Transfers the 4'-phosphopantetheine moiety from coenzyme A to a Ser of acyl-carrier-protein.</text>
</comment>
<keyword evidence="4 8" id="KW-0276">Fatty acid metabolism</keyword>
<keyword evidence="12" id="KW-1185">Reference proteome</keyword>
<dbReference type="NCBIfam" id="TIGR00556">
    <property type="entry name" value="pantethn_trn"/>
    <property type="match status" value="1"/>
</dbReference>
<evidence type="ECO:0000256" key="6">
    <source>
        <dbReference type="ARBA" id="ARBA00023098"/>
    </source>
</evidence>
<dbReference type="SUPFAM" id="SSF56214">
    <property type="entry name" value="4'-phosphopantetheinyl transferase"/>
    <property type="match status" value="1"/>
</dbReference>
<dbReference type="InterPro" id="IPR008278">
    <property type="entry name" value="4-PPantetheinyl_Trfase_dom"/>
</dbReference>
<comment type="catalytic activity">
    <reaction evidence="8">
        <text>apo-[ACP] + CoA = holo-[ACP] + adenosine 3',5'-bisphosphate + H(+)</text>
        <dbReference type="Rhea" id="RHEA:12068"/>
        <dbReference type="Rhea" id="RHEA-COMP:9685"/>
        <dbReference type="Rhea" id="RHEA-COMP:9690"/>
        <dbReference type="ChEBI" id="CHEBI:15378"/>
        <dbReference type="ChEBI" id="CHEBI:29999"/>
        <dbReference type="ChEBI" id="CHEBI:57287"/>
        <dbReference type="ChEBI" id="CHEBI:58343"/>
        <dbReference type="ChEBI" id="CHEBI:64479"/>
        <dbReference type="EC" id="2.7.8.7"/>
    </reaction>
</comment>
<dbReference type="EC" id="2.7.8.7" evidence="8"/>
<feature type="region of interest" description="Disordered" evidence="9">
    <location>
        <begin position="48"/>
        <end position="70"/>
    </location>
</feature>
<evidence type="ECO:0000313" key="12">
    <source>
        <dbReference type="Proteomes" id="UP000273001"/>
    </source>
</evidence>
<keyword evidence="7 8" id="KW-0275">Fatty acid biosynthesis</keyword>
<evidence type="ECO:0000256" key="1">
    <source>
        <dbReference type="ARBA" id="ARBA00022516"/>
    </source>
</evidence>
<keyword evidence="2 8" id="KW-0808">Transferase</keyword>
<dbReference type="EMBL" id="CP032514">
    <property type="protein sequence ID" value="AYD89780.1"/>
    <property type="molecule type" value="Genomic_DNA"/>
</dbReference>
<evidence type="ECO:0000256" key="7">
    <source>
        <dbReference type="ARBA" id="ARBA00023160"/>
    </source>
</evidence>
<organism evidence="11 12">
    <name type="scientific">Actinomyces lilanjuaniae</name>
    <dbReference type="NCBI Taxonomy" id="2321394"/>
    <lineage>
        <taxon>Bacteria</taxon>
        <taxon>Bacillati</taxon>
        <taxon>Actinomycetota</taxon>
        <taxon>Actinomycetes</taxon>
        <taxon>Actinomycetales</taxon>
        <taxon>Actinomycetaceae</taxon>
        <taxon>Actinomyces</taxon>
    </lineage>
</organism>
<feature type="compositionally biased region" description="Pro residues" evidence="9">
    <location>
        <begin position="1"/>
        <end position="19"/>
    </location>
</feature>
<dbReference type="Proteomes" id="UP000273001">
    <property type="component" value="Chromosome"/>
</dbReference>
<feature type="domain" description="4'-phosphopantetheinyl transferase" evidence="10">
    <location>
        <begin position="23"/>
        <end position="152"/>
    </location>
</feature>
<evidence type="ECO:0000256" key="4">
    <source>
        <dbReference type="ARBA" id="ARBA00022832"/>
    </source>
</evidence>
<keyword evidence="8" id="KW-0963">Cytoplasm</keyword>
<dbReference type="InterPro" id="IPR037143">
    <property type="entry name" value="4-PPantetheinyl_Trfase_dom_sf"/>
</dbReference>
<protein>
    <recommendedName>
        <fullName evidence="8">Holo-[acyl-carrier-protein] synthase</fullName>
        <shortName evidence="8">Holo-ACP synthase</shortName>
        <ecNumber evidence="8">2.7.8.7</ecNumber>
    </recommendedName>
    <alternativeName>
        <fullName evidence="8">4'-phosphopantetheinyl transferase AcpS</fullName>
    </alternativeName>
</protein>
<dbReference type="HAMAP" id="MF_00101">
    <property type="entry name" value="AcpS"/>
    <property type="match status" value="1"/>
</dbReference>
<comment type="cofactor">
    <cofactor evidence="8">
        <name>Mg(2+)</name>
        <dbReference type="ChEBI" id="CHEBI:18420"/>
    </cofactor>
</comment>
<gene>
    <name evidence="8" type="primary">acpS</name>
    <name evidence="11" type="ORF">D5R93_06540</name>
</gene>
<dbReference type="Pfam" id="PF01648">
    <property type="entry name" value="ACPS"/>
    <property type="match status" value="1"/>
</dbReference>
<comment type="subcellular location">
    <subcellularLocation>
        <location evidence="8">Cytoplasm</location>
    </subcellularLocation>
</comment>
<dbReference type="RefSeq" id="WP_120204443.1">
    <property type="nucleotide sequence ID" value="NZ_CP032514.1"/>
</dbReference>
<accession>A0ABN5PSK3</accession>
<keyword evidence="6 8" id="KW-0443">Lipid metabolism</keyword>
<feature type="binding site" evidence="8">
    <location>
        <position position="27"/>
    </location>
    <ligand>
        <name>Mg(2+)</name>
        <dbReference type="ChEBI" id="CHEBI:18420"/>
    </ligand>
</feature>
<evidence type="ECO:0000313" key="11">
    <source>
        <dbReference type="EMBL" id="AYD89780.1"/>
    </source>
</evidence>
<keyword evidence="1 8" id="KW-0444">Lipid biosynthesis</keyword>
<proteinExistence type="inferred from homology"/>
<feature type="binding site" evidence="8">
    <location>
        <position position="84"/>
    </location>
    <ligand>
        <name>Mg(2+)</name>
        <dbReference type="ChEBI" id="CHEBI:18420"/>
    </ligand>
</feature>
<reference evidence="11 12" key="1">
    <citation type="submission" date="2018-09" db="EMBL/GenBank/DDBJ databases">
        <authorList>
            <person name="Li J."/>
        </authorList>
    </citation>
    <scope>NUCLEOTIDE SEQUENCE [LARGE SCALE GENOMIC DNA]</scope>
    <source>
        <strain evidence="11 12">2129</strain>
    </source>
</reference>
<keyword evidence="3 8" id="KW-0479">Metal-binding</keyword>
<evidence type="ECO:0000256" key="8">
    <source>
        <dbReference type="HAMAP-Rule" id="MF_00101"/>
    </source>
</evidence>
<dbReference type="InterPro" id="IPR004568">
    <property type="entry name" value="Ppantetheine-prot_Trfase_dom"/>
</dbReference>
<evidence type="ECO:0000256" key="3">
    <source>
        <dbReference type="ARBA" id="ARBA00022723"/>
    </source>
</evidence>
<evidence type="ECO:0000256" key="5">
    <source>
        <dbReference type="ARBA" id="ARBA00022842"/>
    </source>
</evidence>
<evidence type="ECO:0000256" key="2">
    <source>
        <dbReference type="ARBA" id="ARBA00022679"/>
    </source>
</evidence>